<accession>A0A2R5F3X6</accession>
<keyword evidence="3" id="KW-1185">Reference proteome</keyword>
<dbReference type="EMBL" id="BDOQ01000002">
    <property type="protein sequence ID" value="GBG13147.1"/>
    <property type="molecule type" value="Genomic_DNA"/>
</dbReference>
<name>A0A2R5F3X6_9PROT</name>
<dbReference type="Pfam" id="PF04964">
    <property type="entry name" value="Flp_Fap"/>
    <property type="match status" value="1"/>
</dbReference>
<keyword evidence="1" id="KW-0472">Membrane</keyword>
<feature type="transmembrane region" description="Helical" evidence="1">
    <location>
        <begin position="20"/>
        <end position="41"/>
    </location>
</feature>
<reference evidence="2 3" key="1">
    <citation type="journal article" date="2018" name="Environ. Microbiol.">
        <title>Isolation and genomic characterization of Novimethylophilus kurashikiensis gen. nov. sp. nov., a new lanthanide-dependent methylotrophic species of Methylophilaceae.</title>
        <authorList>
            <person name="Lv H."/>
            <person name="Sahin N."/>
            <person name="Tani A."/>
        </authorList>
    </citation>
    <scope>NUCLEOTIDE SEQUENCE [LARGE SCALE GENOMIC DNA]</scope>
    <source>
        <strain evidence="2 3">La2-4</strain>
    </source>
</reference>
<keyword evidence="1" id="KW-0812">Transmembrane</keyword>
<evidence type="ECO:0000256" key="1">
    <source>
        <dbReference type="SAM" id="Phobius"/>
    </source>
</evidence>
<proteinExistence type="predicted"/>
<protein>
    <submittedName>
        <fullName evidence="2">Pilus assembly protein Flp/PilA</fullName>
    </submittedName>
</protein>
<dbReference type="RefSeq" id="WP_109014403.1">
    <property type="nucleotide sequence ID" value="NZ_BDOQ01000002.1"/>
</dbReference>
<evidence type="ECO:0000313" key="3">
    <source>
        <dbReference type="Proteomes" id="UP000245081"/>
    </source>
</evidence>
<comment type="caution">
    <text evidence="2">The sequence shown here is derived from an EMBL/GenBank/DDBJ whole genome shotgun (WGS) entry which is preliminary data.</text>
</comment>
<dbReference type="AlphaFoldDB" id="A0A2R5F3X6"/>
<evidence type="ECO:0000313" key="2">
    <source>
        <dbReference type="EMBL" id="GBG13147.1"/>
    </source>
</evidence>
<organism evidence="2 3">
    <name type="scientific">Novimethylophilus kurashikiensis</name>
    <dbReference type="NCBI Taxonomy" id="1825523"/>
    <lineage>
        <taxon>Bacteria</taxon>
        <taxon>Pseudomonadati</taxon>
        <taxon>Pseudomonadota</taxon>
        <taxon>Betaproteobacteria</taxon>
        <taxon>Nitrosomonadales</taxon>
        <taxon>Methylophilaceae</taxon>
        <taxon>Novimethylophilus</taxon>
    </lineage>
</organism>
<dbReference type="InterPro" id="IPR007047">
    <property type="entry name" value="Flp_Fap"/>
</dbReference>
<sequence>MPSIFKFIVGFLKDEEGVTAIEYGLIAALIAVVIIVSAALVGNRLDCVFNHIANCLTNAGCGALNCGGGAGA</sequence>
<dbReference type="Proteomes" id="UP000245081">
    <property type="component" value="Unassembled WGS sequence"/>
</dbReference>
<gene>
    <name evidence="2" type="primary">flp</name>
    <name evidence="2" type="ORF">NMK_0685</name>
</gene>
<keyword evidence="1" id="KW-1133">Transmembrane helix</keyword>